<dbReference type="Proteomes" id="UP000549394">
    <property type="component" value="Unassembled WGS sequence"/>
</dbReference>
<comment type="caution">
    <text evidence="1">The sequence shown here is derived from an EMBL/GenBank/DDBJ whole genome shotgun (WGS) entry which is preliminary data.</text>
</comment>
<accession>A0A7I8VBR9</accession>
<dbReference type="AlphaFoldDB" id="A0A7I8VBR9"/>
<proteinExistence type="predicted"/>
<sequence>MQYIYIYISFVYLFSSRTIMASSALPKLAPATKTSAHLYETYPRPLKTAPEIQLPRVNPLRPMPPLRRTVALETMIPHYHNEQRAKLMQRREHHRYHNAWGRYYYGSNADKESYRSYVRNVLKQQMADKERNVKEGLNSKIEESENAVKYDRQCLTDDARDAYRKFVYLKGFTAENKKMMEDSWSDRRRIKSLENEHDRELLKYNPINWSCTLK</sequence>
<protein>
    <submittedName>
        <fullName evidence="1">DgyrCDS1885</fullName>
    </submittedName>
</protein>
<keyword evidence="2" id="KW-1185">Reference proteome</keyword>
<gene>
    <name evidence="1" type="ORF">DGYR_LOCUS1769</name>
</gene>
<dbReference type="OrthoDB" id="9992297at2759"/>
<name>A0A7I8VBR9_9ANNE</name>
<organism evidence="1 2">
    <name type="scientific">Dimorphilus gyrociliatus</name>
    <dbReference type="NCBI Taxonomy" id="2664684"/>
    <lineage>
        <taxon>Eukaryota</taxon>
        <taxon>Metazoa</taxon>
        <taxon>Spiralia</taxon>
        <taxon>Lophotrochozoa</taxon>
        <taxon>Annelida</taxon>
        <taxon>Polychaeta</taxon>
        <taxon>Polychaeta incertae sedis</taxon>
        <taxon>Dinophilidae</taxon>
        <taxon>Dimorphilus</taxon>
    </lineage>
</organism>
<evidence type="ECO:0000313" key="1">
    <source>
        <dbReference type="EMBL" id="CAD5112665.1"/>
    </source>
</evidence>
<reference evidence="1 2" key="1">
    <citation type="submission" date="2020-08" db="EMBL/GenBank/DDBJ databases">
        <authorList>
            <person name="Hejnol A."/>
        </authorList>
    </citation>
    <scope>NUCLEOTIDE SEQUENCE [LARGE SCALE GENOMIC DNA]</scope>
</reference>
<dbReference type="EMBL" id="CAJFCJ010000002">
    <property type="protein sequence ID" value="CAD5112665.1"/>
    <property type="molecule type" value="Genomic_DNA"/>
</dbReference>
<evidence type="ECO:0000313" key="2">
    <source>
        <dbReference type="Proteomes" id="UP000549394"/>
    </source>
</evidence>